<evidence type="ECO:0000313" key="1">
    <source>
        <dbReference type="EMBL" id="MBC3542445.1"/>
    </source>
</evidence>
<proteinExistence type="predicted"/>
<keyword evidence="2" id="KW-1185">Reference proteome</keyword>
<dbReference type="RefSeq" id="WP_186642154.1">
    <property type="nucleotide sequence ID" value="NZ_JACOAF010000067.1"/>
</dbReference>
<dbReference type="EMBL" id="JACOAF010000067">
    <property type="protein sequence ID" value="MBC3542445.1"/>
    <property type="molecule type" value="Genomic_DNA"/>
</dbReference>
<protein>
    <submittedName>
        <fullName evidence="1">Uncharacterized protein</fullName>
    </submittedName>
</protein>
<dbReference type="Proteomes" id="UP000659698">
    <property type="component" value="Unassembled WGS sequence"/>
</dbReference>
<comment type="caution">
    <text evidence="1">The sequence shown here is derived from an EMBL/GenBank/DDBJ whole genome shotgun (WGS) entry which is preliminary data.</text>
</comment>
<organism evidence="1 2">
    <name type="scientific">Rufibacter sediminis</name>
    <dbReference type="NCBI Taxonomy" id="2762756"/>
    <lineage>
        <taxon>Bacteria</taxon>
        <taxon>Pseudomonadati</taxon>
        <taxon>Bacteroidota</taxon>
        <taxon>Cytophagia</taxon>
        <taxon>Cytophagales</taxon>
        <taxon>Hymenobacteraceae</taxon>
        <taxon>Rufibacter</taxon>
    </lineage>
</organism>
<name>A0ABR6W009_9BACT</name>
<gene>
    <name evidence="1" type="ORF">H7U12_22400</name>
</gene>
<evidence type="ECO:0000313" key="2">
    <source>
        <dbReference type="Proteomes" id="UP000659698"/>
    </source>
</evidence>
<accession>A0ABR6W009</accession>
<reference evidence="1 2" key="1">
    <citation type="journal article" date="2019" name="Int. J. Syst. Evol. Microbiol.">
        <title>Rufibacter sediminis sp. nov., isolated from freshwater lake sediment.</title>
        <authorList>
            <person name="Qu J.H."/>
            <person name="Zhang L.J."/>
            <person name="Fu Y.H."/>
            <person name="Li H.F."/>
        </authorList>
    </citation>
    <scope>NUCLEOTIDE SEQUENCE [LARGE SCALE GENOMIC DNA]</scope>
    <source>
        <strain evidence="1 2">H-1</strain>
    </source>
</reference>
<sequence>MSLDIKVYTKNLSDDLIPKIVKRLNDYEMVVEVHPDFSLSDQTGFLPFKFRLKNPHLDILKGKDLKSGFELYIDDFDLLEEKKMLKPKLSFFDKLRGKKEVEIPFATPEIEDKLKDCNKVVSFVWHAGDSFEPRFASLTSAILTELTNGICHYPADDIWYETNGLAAETFKEIMEYEQSKDEKEIEFLEFDEW</sequence>